<feature type="domain" description="TonB C-terminal" evidence="11">
    <location>
        <begin position="132"/>
        <end position="224"/>
    </location>
</feature>
<dbReference type="SUPFAM" id="SSF74653">
    <property type="entry name" value="TolA/TonB C-terminal domain"/>
    <property type="match status" value="1"/>
</dbReference>
<comment type="subcellular location">
    <subcellularLocation>
        <location evidence="1">Cell inner membrane</location>
        <topology evidence="1">Single-pass membrane protein</topology>
        <orientation evidence="1">Periplasmic side</orientation>
    </subcellularLocation>
</comment>
<comment type="similarity">
    <text evidence="2">Belongs to the TonB family.</text>
</comment>
<evidence type="ECO:0000256" key="2">
    <source>
        <dbReference type="ARBA" id="ARBA00006555"/>
    </source>
</evidence>
<evidence type="ECO:0000256" key="7">
    <source>
        <dbReference type="ARBA" id="ARBA00022927"/>
    </source>
</evidence>
<dbReference type="Proteomes" id="UP000479132">
    <property type="component" value="Unassembled WGS sequence"/>
</dbReference>
<dbReference type="Gene3D" id="3.30.1150.10">
    <property type="match status" value="1"/>
</dbReference>
<dbReference type="NCBIfam" id="TIGR01352">
    <property type="entry name" value="tonB_Cterm"/>
    <property type="match status" value="1"/>
</dbReference>
<dbReference type="RefSeq" id="WP_165268792.1">
    <property type="nucleotide sequence ID" value="NZ_JAALLS010000012.1"/>
</dbReference>
<sequence length="224" mass="25104">MIPFKNRSNLEKYYVLIFESGLIMSLLIFVALAKLPISGSGEQEFTISEQSEVIAMEDIEQTKQEKRPPPPPRPVAPVAVPNDEIIEEQILDLDAELDINQEVDRLPPPPKEGEEESTSEEEDFFIAVEQMPVLKGGLKSIQKHIEYPKKARMAGIEGRVIVQFVVNEKGEVENPRVIRGIGGGCDQEAIRVVKLAKFEPGRQRGVTVRVQYSLPITFILKGNK</sequence>
<dbReference type="PANTHER" id="PTHR33446:SF2">
    <property type="entry name" value="PROTEIN TONB"/>
    <property type="match status" value="1"/>
</dbReference>
<evidence type="ECO:0000256" key="10">
    <source>
        <dbReference type="SAM" id="Phobius"/>
    </source>
</evidence>
<dbReference type="InterPro" id="IPR037682">
    <property type="entry name" value="TonB_C"/>
</dbReference>
<evidence type="ECO:0000259" key="11">
    <source>
        <dbReference type="PROSITE" id="PS52015"/>
    </source>
</evidence>
<evidence type="ECO:0000256" key="9">
    <source>
        <dbReference type="ARBA" id="ARBA00023136"/>
    </source>
</evidence>
<dbReference type="Pfam" id="PF03544">
    <property type="entry name" value="TonB_C"/>
    <property type="match status" value="1"/>
</dbReference>
<keyword evidence="9 10" id="KW-0472">Membrane</keyword>
<evidence type="ECO:0000313" key="12">
    <source>
        <dbReference type="EMBL" id="NGP88743.1"/>
    </source>
</evidence>
<proteinExistence type="inferred from homology"/>
<keyword evidence="13" id="KW-1185">Reference proteome</keyword>
<dbReference type="InterPro" id="IPR003538">
    <property type="entry name" value="TonB"/>
</dbReference>
<evidence type="ECO:0000313" key="13">
    <source>
        <dbReference type="Proteomes" id="UP000479132"/>
    </source>
</evidence>
<dbReference type="GO" id="GO:0031992">
    <property type="term" value="F:energy transducer activity"/>
    <property type="evidence" value="ECO:0007669"/>
    <property type="project" value="InterPro"/>
</dbReference>
<keyword evidence="3" id="KW-0813">Transport</keyword>
<reference evidence="12 13" key="1">
    <citation type="submission" date="2020-02" db="EMBL/GenBank/DDBJ databases">
        <title>Aliifodinibius halophilus 2W32, complete genome.</title>
        <authorList>
            <person name="Li Y."/>
            <person name="Wu S."/>
        </authorList>
    </citation>
    <scope>NUCLEOTIDE SEQUENCE [LARGE SCALE GENOMIC DNA]</scope>
    <source>
        <strain evidence="12 13">2W32</strain>
    </source>
</reference>
<dbReference type="EMBL" id="JAALLS010000012">
    <property type="protein sequence ID" value="NGP88743.1"/>
    <property type="molecule type" value="Genomic_DNA"/>
</dbReference>
<dbReference type="PROSITE" id="PS52015">
    <property type="entry name" value="TONB_CTD"/>
    <property type="match status" value="1"/>
</dbReference>
<dbReference type="PANTHER" id="PTHR33446">
    <property type="entry name" value="PROTEIN TONB-RELATED"/>
    <property type="match status" value="1"/>
</dbReference>
<dbReference type="GO" id="GO:0098797">
    <property type="term" value="C:plasma membrane protein complex"/>
    <property type="evidence" value="ECO:0007669"/>
    <property type="project" value="TreeGrafter"/>
</dbReference>
<keyword evidence="6 10" id="KW-0812">Transmembrane</keyword>
<accession>A0A6M1T7X4</accession>
<keyword evidence="5" id="KW-0997">Cell inner membrane</keyword>
<dbReference type="GO" id="GO:0030288">
    <property type="term" value="C:outer membrane-bounded periplasmic space"/>
    <property type="evidence" value="ECO:0007669"/>
    <property type="project" value="InterPro"/>
</dbReference>
<dbReference type="AlphaFoldDB" id="A0A6M1T7X4"/>
<evidence type="ECO:0000256" key="4">
    <source>
        <dbReference type="ARBA" id="ARBA00022475"/>
    </source>
</evidence>
<dbReference type="InterPro" id="IPR006260">
    <property type="entry name" value="TonB/TolA_C"/>
</dbReference>
<evidence type="ECO:0000256" key="8">
    <source>
        <dbReference type="ARBA" id="ARBA00022989"/>
    </source>
</evidence>
<evidence type="ECO:0000256" key="1">
    <source>
        <dbReference type="ARBA" id="ARBA00004383"/>
    </source>
</evidence>
<keyword evidence="4" id="KW-1003">Cell membrane</keyword>
<dbReference type="GO" id="GO:0015031">
    <property type="term" value="P:protein transport"/>
    <property type="evidence" value="ECO:0007669"/>
    <property type="project" value="UniProtKB-KW"/>
</dbReference>
<organism evidence="12 13">
    <name type="scientific">Fodinibius halophilus</name>
    <dbReference type="NCBI Taxonomy" id="1736908"/>
    <lineage>
        <taxon>Bacteria</taxon>
        <taxon>Pseudomonadati</taxon>
        <taxon>Balneolota</taxon>
        <taxon>Balneolia</taxon>
        <taxon>Balneolales</taxon>
        <taxon>Balneolaceae</taxon>
        <taxon>Fodinibius</taxon>
    </lineage>
</organism>
<evidence type="ECO:0000256" key="3">
    <source>
        <dbReference type="ARBA" id="ARBA00022448"/>
    </source>
</evidence>
<protein>
    <submittedName>
        <fullName evidence="12">Energy transducer TonB</fullName>
    </submittedName>
</protein>
<keyword evidence="8 10" id="KW-1133">Transmembrane helix</keyword>
<name>A0A6M1T7X4_9BACT</name>
<feature type="transmembrane region" description="Helical" evidence="10">
    <location>
        <begin position="13"/>
        <end position="33"/>
    </location>
</feature>
<dbReference type="GO" id="GO:0055085">
    <property type="term" value="P:transmembrane transport"/>
    <property type="evidence" value="ECO:0007669"/>
    <property type="project" value="InterPro"/>
</dbReference>
<evidence type="ECO:0000256" key="5">
    <source>
        <dbReference type="ARBA" id="ARBA00022519"/>
    </source>
</evidence>
<dbReference type="PRINTS" id="PR01374">
    <property type="entry name" value="TONBPROTEIN"/>
</dbReference>
<keyword evidence="7" id="KW-0653">Protein transport</keyword>
<dbReference type="InterPro" id="IPR051045">
    <property type="entry name" value="TonB-dependent_transducer"/>
</dbReference>
<evidence type="ECO:0000256" key="6">
    <source>
        <dbReference type="ARBA" id="ARBA00022692"/>
    </source>
</evidence>
<comment type="caution">
    <text evidence="12">The sequence shown here is derived from an EMBL/GenBank/DDBJ whole genome shotgun (WGS) entry which is preliminary data.</text>
</comment>
<gene>
    <name evidence="12" type="ORF">G3569_10275</name>
</gene>
<dbReference type="GO" id="GO:0015891">
    <property type="term" value="P:siderophore transport"/>
    <property type="evidence" value="ECO:0007669"/>
    <property type="project" value="InterPro"/>
</dbReference>